<comment type="caution">
    <text evidence="3">The sequence shown here is derived from an EMBL/GenBank/DDBJ whole genome shotgun (WGS) entry which is preliminary data.</text>
</comment>
<evidence type="ECO:0000256" key="1">
    <source>
        <dbReference type="ARBA" id="ARBA00022747"/>
    </source>
</evidence>
<organism evidence="3 4">
    <name type="scientific">Faecalitalea cylindroides</name>
    <dbReference type="NCBI Taxonomy" id="39483"/>
    <lineage>
        <taxon>Bacteria</taxon>
        <taxon>Bacillati</taxon>
        <taxon>Bacillota</taxon>
        <taxon>Erysipelotrichia</taxon>
        <taxon>Erysipelotrichales</taxon>
        <taxon>Erysipelotrichaceae</taxon>
        <taxon>Faecalitalea</taxon>
    </lineage>
</organism>
<keyword evidence="1" id="KW-0680">Restriction system</keyword>
<dbReference type="EMBL" id="JAQNCK010000012">
    <property type="protein sequence ID" value="MDC0828165.1"/>
    <property type="molecule type" value="Genomic_DNA"/>
</dbReference>
<protein>
    <recommendedName>
        <fullName evidence="5">Type I restriction modification DNA specificity domain-containing protein</fullName>
    </recommendedName>
</protein>
<keyword evidence="2" id="KW-0238">DNA-binding</keyword>
<evidence type="ECO:0000313" key="3">
    <source>
        <dbReference type="EMBL" id="MDC0828165.1"/>
    </source>
</evidence>
<accession>A0AAW6FRT1</accession>
<dbReference type="Gene3D" id="3.90.220.20">
    <property type="entry name" value="DNA methylase specificity domains"/>
    <property type="match status" value="1"/>
</dbReference>
<dbReference type="RefSeq" id="WP_195191291.1">
    <property type="nucleotide sequence ID" value="NZ_JADMUL010000015.1"/>
</dbReference>
<sequence>MKTVNFRNKDNVYGIDDLMGVSLTKEFIKSPANTISLDVSNYKIVKPFQFACNLMHVGRDKKVAVGMLTDADNVIISPAFTVFETINNNVILPEVLVSWFSQSFFDNEVSYLASEGIRDGIKWDTFAQIPIFIPEFEIQTKIQNIYKNIQQNKLEISTLNNFADTFITTLSSC</sequence>
<evidence type="ECO:0000313" key="4">
    <source>
        <dbReference type="Proteomes" id="UP001220658"/>
    </source>
</evidence>
<dbReference type="SUPFAM" id="SSF116734">
    <property type="entry name" value="DNA methylase specificity domain"/>
    <property type="match status" value="1"/>
</dbReference>
<reference evidence="3" key="1">
    <citation type="submission" date="2023-01" db="EMBL/GenBank/DDBJ databases">
        <title>Human gut microbiome strain richness.</title>
        <authorList>
            <person name="Chen-Liaw A."/>
        </authorList>
    </citation>
    <scope>NUCLEOTIDE SEQUENCE</scope>
    <source>
        <strain evidence="3">D55st1_G4_D55t1_190419</strain>
    </source>
</reference>
<dbReference type="Proteomes" id="UP001220658">
    <property type="component" value="Unassembled WGS sequence"/>
</dbReference>
<dbReference type="GO" id="GO:0003677">
    <property type="term" value="F:DNA binding"/>
    <property type="evidence" value="ECO:0007669"/>
    <property type="project" value="UniProtKB-KW"/>
</dbReference>
<dbReference type="AlphaFoldDB" id="A0AAW6FRT1"/>
<evidence type="ECO:0000256" key="2">
    <source>
        <dbReference type="ARBA" id="ARBA00023125"/>
    </source>
</evidence>
<name>A0AAW6FRT1_9FIRM</name>
<dbReference type="InterPro" id="IPR044946">
    <property type="entry name" value="Restrct_endonuc_typeI_TRD_sf"/>
</dbReference>
<dbReference type="GO" id="GO:0009307">
    <property type="term" value="P:DNA restriction-modification system"/>
    <property type="evidence" value="ECO:0007669"/>
    <property type="project" value="UniProtKB-KW"/>
</dbReference>
<gene>
    <name evidence="3" type="ORF">POG00_05505</name>
</gene>
<proteinExistence type="predicted"/>
<evidence type="ECO:0008006" key="5">
    <source>
        <dbReference type="Google" id="ProtNLM"/>
    </source>
</evidence>